<dbReference type="AlphaFoldDB" id="A0ABC9DD02"/>
<feature type="compositionally biased region" description="Polar residues" evidence="1">
    <location>
        <begin position="99"/>
        <end position="115"/>
    </location>
</feature>
<organism evidence="3 4">
    <name type="scientific">Urochloa decumbens</name>
    <dbReference type="NCBI Taxonomy" id="240449"/>
    <lineage>
        <taxon>Eukaryota</taxon>
        <taxon>Viridiplantae</taxon>
        <taxon>Streptophyta</taxon>
        <taxon>Embryophyta</taxon>
        <taxon>Tracheophyta</taxon>
        <taxon>Spermatophyta</taxon>
        <taxon>Magnoliopsida</taxon>
        <taxon>Liliopsida</taxon>
        <taxon>Poales</taxon>
        <taxon>Poaceae</taxon>
        <taxon>PACMAD clade</taxon>
        <taxon>Panicoideae</taxon>
        <taxon>Panicodae</taxon>
        <taxon>Paniceae</taxon>
        <taxon>Melinidinae</taxon>
        <taxon>Urochloa</taxon>
    </lineage>
</organism>
<reference evidence="3" key="1">
    <citation type="submission" date="2024-10" db="EMBL/GenBank/DDBJ databases">
        <authorList>
            <person name="Ryan C."/>
        </authorList>
    </citation>
    <scope>NUCLEOTIDE SEQUENCE [LARGE SCALE GENOMIC DNA]</scope>
</reference>
<dbReference type="PANTHER" id="PTHR33326">
    <property type="entry name" value="OS05G0543800 PROTEIN"/>
    <property type="match status" value="1"/>
</dbReference>
<protein>
    <recommendedName>
        <fullName evidence="2">DUF3615 domain-containing protein</fullName>
    </recommendedName>
</protein>
<dbReference type="Proteomes" id="UP001497457">
    <property type="component" value="Chromosome 33rd"/>
</dbReference>
<dbReference type="Pfam" id="PF12274">
    <property type="entry name" value="DUF3615"/>
    <property type="match status" value="1"/>
</dbReference>
<proteinExistence type="predicted"/>
<dbReference type="PANTHER" id="PTHR33326:SF44">
    <property type="entry name" value="OS10G0494950 PROTEIN"/>
    <property type="match status" value="1"/>
</dbReference>
<feature type="compositionally biased region" description="Acidic residues" evidence="1">
    <location>
        <begin position="375"/>
        <end position="407"/>
    </location>
</feature>
<feature type="compositionally biased region" description="Basic and acidic residues" evidence="1">
    <location>
        <begin position="1"/>
        <end position="13"/>
    </location>
</feature>
<keyword evidence="4" id="KW-1185">Reference proteome</keyword>
<evidence type="ECO:0000259" key="2">
    <source>
        <dbReference type="Pfam" id="PF12274"/>
    </source>
</evidence>
<evidence type="ECO:0000313" key="3">
    <source>
        <dbReference type="EMBL" id="CAL5036560.1"/>
    </source>
</evidence>
<sequence>MAAADAGREDLFADRAQANSRARRARQTPPPVEKEDLLPPHTTCKVRAAESASAQTLQESNVSSLDEFLDNSSEEKLLEGVVSSLELVTTSSEESVTSNPQTVSHIATNGSSRTFPSRFGKLGTGTAESTSAITLQEPNVSSSDEFCDSLSEERITTGPQMVLHNTSDGSQPSASSLGSDILIRQPPNSFNEFYVRIDRRGTFWTYPNLGGPFQSMDETEKAIHSFCAREARTATTKGNTYGEKWYLVQAILDQFNDENNLSGDLAYELENLLRKQWILENLRWYYHFNFTTKQKADGNPSTGNKLFFAEVFYVKEKHALAINCCRMIESNAEGGHCFGCKNNGSRDMQHPNETDAYIGGHVDGYLPFGCNDLSSSDDNEGDDDGDVVDDDNDDDVVDDDEDSVEYD</sequence>
<evidence type="ECO:0000256" key="1">
    <source>
        <dbReference type="SAM" id="MobiDB-lite"/>
    </source>
</evidence>
<gene>
    <name evidence="3" type="ORF">URODEC1_LOCUS84014</name>
</gene>
<dbReference type="InterPro" id="IPR022059">
    <property type="entry name" value="DUF3615"/>
</dbReference>
<feature type="region of interest" description="Disordered" evidence="1">
    <location>
        <begin position="1"/>
        <end position="40"/>
    </location>
</feature>
<feature type="region of interest" description="Disordered" evidence="1">
    <location>
        <begin position="92"/>
        <end position="116"/>
    </location>
</feature>
<feature type="region of interest" description="Disordered" evidence="1">
    <location>
        <begin position="372"/>
        <end position="407"/>
    </location>
</feature>
<accession>A0ABC9DD02</accession>
<evidence type="ECO:0000313" key="4">
    <source>
        <dbReference type="Proteomes" id="UP001497457"/>
    </source>
</evidence>
<feature type="domain" description="DUF3615" evidence="2">
    <location>
        <begin position="248"/>
        <end position="351"/>
    </location>
</feature>
<name>A0ABC9DD02_9POAL</name>
<dbReference type="EMBL" id="OZ075143">
    <property type="protein sequence ID" value="CAL5036560.1"/>
    <property type="molecule type" value="Genomic_DNA"/>
</dbReference>